<dbReference type="Pfam" id="PF00076">
    <property type="entry name" value="RRM_1"/>
    <property type="match status" value="1"/>
</dbReference>
<evidence type="ECO:0000256" key="1">
    <source>
        <dbReference type="ARBA" id="ARBA00006938"/>
    </source>
</evidence>
<dbReference type="GO" id="GO:0005654">
    <property type="term" value="C:nucleoplasm"/>
    <property type="evidence" value="ECO:0000318"/>
    <property type="project" value="GO_Central"/>
</dbReference>
<dbReference type="EMBL" id="KI394634">
    <property type="protein sequence ID" value="ERN02361.1"/>
    <property type="molecule type" value="Genomic_DNA"/>
</dbReference>
<evidence type="ECO:0000256" key="7">
    <source>
        <dbReference type="ARBA" id="ARBA00035004"/>
    </source>
</evidence>
<comment type="function">
    <text evidence="7">As a component of the minor spliceosome, involved in the splicing of U12-type introns in pre-mRNAs.</text>
</comment>
<evidence type="ECO:0000256" key="8">
    <source>
        <dbReference type="PROSITE-ProRule" id="PRU00176"/>
    </source>
</evidence>
<evidence type="ECO:0000313" key="12">
    <source>
        <dbReference type="Proteomes" id="UP000017836"/>
    </source>
</evidence>
<feature type="region of interest" description="Disordered" evidence="9">
    <location>
        <begin position="174"/>
        <end position="193"/>
    </location>
</feature>
<dbReference type="InterPro" id="IPR039599">
    <property type="entry name" value="RBM48"/>
</dbReference>
<evidence type="ECO:0000256" key="9">
    <source>
        <dbReference type="SAM" id="MobiDB-lite"/>
    </source>
</evidence>
<dbReference type="AlphaFoldDB" id="W1P452"/>
<protein>
    <recommendedName>
        <fullName evidence="2">RNA-binding protein 48</fullName>
    </recommendedName>
</protein>
<dbReference type="GO" id="GO:0006397">
    <property type="term" value="P:mRNA processing"/>
    <property type="evidence" value="ECO:0007669"/>
    <property type="project" value="UniProtKB-KW"/>
</dbReference>
<keyword evidence="5 8" id="KW-0694">RNA-binding</keyword>
<sequence length="217" mass="24802">MGRNKKGEPPSVRVYTVCDESRYLIVRNVPALGCIDELVKLFGSYGPIDECRYMDEEESEPYTDVCWIKYVQVSNARFAKRKLDEHVFFGNRLQVFYAPQYESLSDTKEKLEVRRKEVLSRLNSGQPKMPKSQGSKSRCNPDIFVGPLLAPSHSQTSFVLPQIASYDGVSVESAREEGLEDSPVRRLPSQEYFSSSSMNETVQLVREKLDEGKRMLQ</sequence>
<dbReference type="InterPro" id="IPR000504">
    <property type="entry name" value="RRM_dom"/>
</dbReference>
<evidence type="ECO:0000256" key="4">
    <source>
        <dbReference type="ARBA" id="ARBA00022728"/>
    </source>
</evidence>
<proteinExistence type="inferred from homology"/>
<evidence type="ECO:0000256" key="2">
    <source>
        <dbReference type="ARBA" id="ARBA00015189"/>
    </source>
</evidence>
<dbReference type="GO" id="GO:0003723">
    <property type="term" value="F:RNA binding"/>
    <property type="evidence" value="ECO:0007669"/>
    <property type="project" value="UniProtKB-UniRule"/>
</dbReference>
<evidence type="ECO:0000313" key="11">
    <source>
        <dbReference type="EMBL" id="ERN02361.1"/>
    </source>
</evidence>
<name>W1P452_AMBTC</name>
<dbReference type="InterPro" id="IPR034264">
    <property type="entry name" value="RBM48_RRM"/>
</dbReference>
<dbReference type="GO" id="GO:0008380">
    <property type="term" value="P:RNA splicing"/>
    <property type="evidence" value="ECO:0007669"/>
    <property type="project" value="UniProtKB-KW"/>
</dbReference>
<dbReference type="HOGENOM" id="CLU_103539_0_0_1"/>
<dbReference type="PROSITE" id="PS50102">
    <property type="entry name" value="RRM"/>
    <property type="match status" value="1"/>
</dbReference>
<dbReference type="Proteomes" id="UP000017836">
    <property type="component" value="Unassembled WGS sequence"/>
</dbReference>
<dbReference type="Gramene" id="ERN02361">
    <property type="protein sequence ID" value="ERN02361"/>
    <property type="gene ID" value="AMTR_s00096p00065500"/>
</dbReference>
<keyword evidence="4" id="KW-0747">Spliceosome</keyword>
<feature type="domain" description="RRM" evidence="10">
    <location>
        <begin position="22"/>
        <end position="100"/>
    </location>
</feature>
<dbReference type="eggNOG" id="ENOG502QSNB">
    <property type="taxonomic scope" value="Eukaryota"/>
</dbReference>
<dbReference type="PANTHER" id="PTHR20957">
    <property type="entry name" value="RNA-BINDING PROTEIN 48"/>
    <property type="match status" value="1"/>
</dbReference>
<organism evidence="11 12">
    <name type="scientific">Amborella trichopoda</name>
    <dbReference type="NCBI Taxonomy" id="13333"/>
    <lineage>
        <taxon>Eukaryota</taxon>
        <taxon>Viridiplantae</taxon>
        <taxon>Streptophyta</taxon>
        <taxon>Embryophyta</taxon>
        <taxon>Tracheophyta</taxon>
        <taxon>Spermatophyta</taxon>
        <taxon>Magnoliopsida</taxon>
        <taxon>Amborellales</taxon>
        <taxon>Amborellaceae</taxon>
        <taxon>Amborella</taxon>
    </lineage>
</organism>
<keyword evidence="6" id="KW-0508">mRNA splicing</keyword>
<dbReference type="FunFam" id="3.30.70.330:FF:000424">
    <property type="entry name" value="RNA-binding protein 48 isoform X4"/>
    <property type="match status" value="1"/>
</dbReference>
<dbReference type="InterPro" id="IPR012677">
    <property type="entry name" value="Nucleotide-bd_a/b_plait_sf"/>
</dbReference>
<keyword evidence="3" id="KW-0507">mRNA processing</keyword>
<dbReference type="SUPFAM" id="SSF54928">
    <property type="entry name" value="RNA-binding domain, RBD"/>
    <property type="match status" value="1"/>
</dbReference>
<evidence type="ECO:0000256" key="5">
    <source>
        <dbReference type="ARBA" id="ARBA00022884"/>
    </source>
</evidence>
<dbReference type="Gene3D" id="3.30.70.330">
    <property type="match status" value="1"/>
</dbReference>
<evidence type="ECO:0000259" key="10">
    <source>
        <dbReference type="PROSITE" id="PS50102"/>
    </source>
</evidence>
<dbReference type="CDD" id="cd12442">
    <property type="entry name" value="RRM_RBM48"/>
    <property type="match status" value="1"/>
</dbReference>
<comment type="similarity">
    <text evidence="1">Belongs to the RBM48 family.</text>
</comment>
<evidence type="ECO:0000256" key="3">
    <source>
        <dbReference type="ARBA" id="ARBA00022664"/>
    </source>
</evidence>
<accession>W1P452</accession>
<dbReference type="STRING" id="13333.W1P452"/>
<evidence type="ECO:0000256" key="6">
    <source>
        <dbReference type="ARBA" id="ARBA00023187"/>
    </source>
</evidence>
<dbReference type="OMA" id="NSHRQMS"/>
<reference evidence="12" key="1">
    <citation type="journal article" date="2013" name="Science">
        <title>The Amborella genome and the evolution of flowering plants.</title>
        <authorList>
            <consortium name="Amborella Genome Project"/>
        </authorList>
    </citation>
    <scope>NUCLEOTIDE SEQUENCE [LARGE SCALE GENOMIC DNA]</scope>
</reference>
<keyword evidence="12" id="KW-1185">Reference proteome</keyword>
<dbReference type="PANTHER" id="PTHR20957:SF0">
    <property type="entry name" value="RNA-BINDING PROTEIN 48"/>
    <property type="match status" value="1"/>
</dbReference>
<gene>
    <name evidence="11" type="ORF">AMTR_s00096p00065500</name>
</gene>
<dbReference type="GO" id="GO:0005681">
    <property type="term" value="C:spliceosomal complex"/>
    <property type="evidence" value="ECO:0007669"/>
    <property type="project" value="UniProtKB-KW"/>
</dbReference>
<dbReference type="SMART" id="SM00360">
    <property type="entry name" value="RRM"/>
    <property type="match status" value="1"/>
</dbReference>
<dbReference type="InterPro" id="IPR035979">
    <property type="entry name" value="RBD_domain_sf"/>
</dbReference>